<dbReference type="InterPro" id="IPR016164">
    <property type="entry name" value="FAD-linked_Oxase-like_C"/>
</dbReference>
<reference evidence="11 12" key="1">
    <citation type="submission" date="2021-04" db="EMBL/GenBank/DDBJ databases">
        <authorList>
            <person name="Bliznina A."/>
        </authorList>
    </citation>
    <scope>NUCLEOTIDE SEQUENCE [LARGE SCALE GENOMIC DNA]</scope>
</reference>
<dbReference type="Pfam" id="PF02913">
    <property type="entry name" value="FAD-oxidase_C"/>
    <property type="match status" value="1"/>
</dbReference>
<dbReference type="InterPro" id="IPR004113">
    <property type="entry name" value="FAD-bd_oxidored_4_C"/>
</dbReference>
<accession>A0ABN7T5W4</accession>
<dbReference type="PROSITE" id="PS51387">
    <property type="entry name" value="FAD_PCMH"/>
    <property type="match status" value="1"/>
</dbReference>
<dbReference type="PANTHER" id="PTHR43716">
    <property type="entry name" value="D-2-HYDROXYGLUTARATE DEHYDROGENASE, MITOCHONDRIAL"/>
    <property type="match status" value="1"/>
</dbReference>
<evidence type="ECO:0000313" key="12">
    <source>
        <dbReference type="Proteomes" id="UP001158576"/>
    </source>
</evidence>
<dbReference type="EMBL" id="OU015567">
    <property type="protein sequence ID" value="CAG5111929.1"/>
    <property type="molecule type" value="Genomic_DNA"/>
</dbReference>
<comment type="cofactor">
    <cofactor evidence="1">
        <name>FAD</name>
        <dbReference type="ChEBI" id="CHEBI:57692"/>
    </cofactor>
</comment>
<gene>
    <name evidence="11" type="ORF">OKIOD_LOCUS14965</name>
</gene>
<keyword evidence="12" id="KW-1185">Reference proteome</keyword>
<evidence type="ECO:0000256" key="9">
    <source>
        <dbReference type="ARBA" id="ARBA00049267"/>
    </source>
</evidence>
<dbReference type="InterPro" id="IPR016169">
    <property type="entry name" value="FAD-bd_PCMH_sub2"/>
</dbReference>
<dbReference type="EC" id="1.1.99.39" evidence="6"/>
<dbReference type="InterPro" id="IPR016167">
    <property type="entry name" value="FAD-bd_PCMH_sub1"/>
</dbReference>
<dbReference type="Gene3D" id="3.30.70.2190">
    <property type="match status" value="1"/>
</dbReference>
<dbReference type="InterPro" id="IPR016171">
    <property type="entry name" value="Vanillyl_alc_oxidase_C-sub2"/>
</dbReference>
<dbReference type="PANTHER" id="PTHR43716:SF1">
    <property type="entry name" value="D-2-HYDROXYGLUTARATE DEHYDROGENASE, MITOCHONDRIAL"/>
    <property type="match status" value="1"/>
</dbReference>
<sequence length="495" mass="54169">MLKRAASIQKVVRLSSGLTPQYTAEKYSVQRGDYGKLSSDDQNYLLSLVNGKGLVGEKELEGYNVDWMRIVRGKSELMLKPETTQQVSSILKFCHSRNIAVVPQGGNTGLVGGSVPVFDEVILNTSLMNKVEEIDPVSGVVVAQAGCILDQLNAELAPHKLMMPLDLGAKGSCQLGGNIATNAGGLRLLRYGSLRGNVLGMEAVLADGTVVDCMQTLRKDNTGYDIKQHFIGSEGTLGIITKASVLCAPLPSSVNLAYLSVNAFEDVRKLFSRAREDLGEILSAFEFIDNSCLVCLEDNLKLTPPVDPSPFAVVIETHGSNSSHDYDKLEAFLESVMSDGTVLDGCVAEDSMKATNLWGLRERMAESLMHDGYVYKYDVSIPLQKFYELVTVMRERLGEKVLRCVGYGHVGDSNLHINITTPAYSKEVDQLIEPFIFEWVSQVNGSVSAEHGIGFKKTQFLHLSKSPEAIAQMKLLKNAMDPKNILNPYKVLPLI</sequence>
<comment type="catalytic activity">
    <reaction evidence="9">
        <text>(R)-malate + A = oxaloacetate + AH2</text>
        <dbReference type="Rhea" id="RHEA:67460"/>
        <dbReference type="ChEBI" id="CHEBI:13193"/>
        <dbReference type="ChEBI" id="CHEBI:15588"/>
        <dbReference type="ChEBI" id="CHEBI:16452"/>
        <dbReference type="ChEBI" id="CHEBI:17499"/>
    </reaction>
    <physiologicalReaction direction="left-to-right" evidence="9">
        <dbReference type="Rhea" id="RHEA:67461"/>
    </physiologicalReaction>
</comment>
<comment type="similarity">
    <text evidence="2">Belongs to the FAD-binding oxidoreductase/transferase type 4 family.</text>
</comment>
<evidence type="ECO:0000256" key="3">
    <source>
        <dbReference type="ARBA" id="ARBA00022630"/>
    </source>
</evidence>
<dbReference type="SUPFAM" id="SSF56176">
    <property type="entry name" value="FAD-binding/transporter-associated domain-like"/>
    <property type="match status" value="1"/>
</dbReference>
<dbReference type="InterPro" id="IPR006094">
    <property type="entry name" value="Oxid_FAD_bind_N"/>
</dbReference>
<dbReference type="SUPFAM" id="SSF55103">
    <property type="entry name" value="FAD-linked oxidases, C-terminal domain"/>
    <property type="match status" value="1"/>
</dbReference>
<dbReference type="Proteomes" id="UP001158576">
    <property type="component" value="Chromosome 2"/>
</dbReference>
<evidence type="ECO:0000313" key="11">
    <source>
        <dbReference type="EMBL" id="CAG5111929.1"/>
    </source>
</evidence>
<keyword evidence="4" id="KW-0274">FAD</keyword>
<keyword evidence="5" id="KW-0560">Oxidoreductase</keyword>
<keyword evidence="3" id="KW-0285">Flavoprotein</keyword>
<evidence type="ECO:0000256" key="8">
    <source>
        <dbReference type="ARBA" id="ARBA00045410"/>
    </source>
</evidence>
<evidence type="ECO:0000259" key="10">
    <source>
        <dbReference type="PROSITE" id="PS51387"/>
    </source>
</evidence>
<dbReference type="InterPro" id="IPR036318">
    <property type="entry name" value="FAD-bd_PCMH-like_sf"/>
</dbReference>
<protein>
    <recommendedName>
        <fullName evidence="7">D-2-hydroxyglutarate dehydrogenase, mitochondrial</fullName>
        <ecNumber evidence="6">1.1.99.39</ecNumber>
    </recommendedName>
</protein>
<evidence type="ECO:0000256" key="2">
    <source>
        <dbReference type="ARBA" id="ARBA00008000"/>
    </source>
</evidence>
<dbReference type="Gene3D" id="1.10.45.10">
    <property type="entry name" value="Vanillyl-alcohol Oxidase, Chain A, domain 4"/>
    <property type="match status" value="1"/>
</dbReference>
<dbReference type="Pfam" id="PF01565">
    <property type="entry name" value="FAD_binding_4"/>
    <property type="match status" value="1"/>
</dbReference>
<dbReference type="Gene3D" id="3.30.465.10">
    <property type="match status" value="1"/>
</dbReference>
<evidence type="ECO:0000256" key="4">
    <source>
        <dbReference type="ARBA" id="ARBA00022827"/>
    </source>
</evidence>
<evidence type="ECO:0000256" key="5">
    <source>
        <dbReference type="ARBA" id="ARBA00023002"/>
    </source>
</evidence>
<organism evidence="11 12">
    <name type="scientific">Oikopleura dioica</name>
    <name type="common">Tunicate</name>
    <dbReference type="NCBI Taxonomy" id="34765"/>
    <lineage>
        <taxon>Eukaryota</taxon>
        <taxon>Metazoa</taxon>
        <taxon>Chordata</taxon>
        <taxon>Tunicata</taxon>
        <taxon>Appendicularia</taxon>
        <taxon>Copelata</taxon>
        <taxon>Oikopleuridae</taxon>
        <taxon>Oikopleura</taxon>
    </lineage>
</organism>
<dbReference type="Gene3D" id="3.30.70.2740">
    <property type="match status" value="1"/>
</dbReference>
<evidence type="ECO:0000256" key="7">
    <source>
        <dbReference type="ARBA" id="ARBA00039639"/>
    </source>
</evidence>
<name>A0ABN7T5W4_OIKDI</name>
<dbReference type="Gene3D" id="3.30.43.10">
    <property type="entry name" value="Uridine Diphospho-n-acetylenolpyruvylglucosamine Reductase, domain 2"/>
    <property type="match status" value="1"/>
</dbReference>
<dbReference type="InterPro" id="IPR051264">
    <property type="entry name" value="FAD-oxidored/transferase_4"/>
</dbReference>
<evidence type="ECO:0000256" key="6">
    <source>
        <dbReference type="ARBA" id="ARBA00039003"/>
    </source>
</evidence>
<feature type="domain" description="FAD-binding PCMH-type" evidence="10">
    <location>
        <begin position="71"/>
        <end position="250"/>
    </location>
</feature>
<comment type="function">
    <text evidence="8">Catalyzes the oxidation of D-2-hydroxyglutarate (D-2-HG) to alpha-ketoglutarate. Also catalyzes the oxidation of other D-2-hydroxyacids, such as D-malate (D-MAL) and D-lactate (D-LAC). Exhibits high activities towards D-2-HG and D-MAL but a very weak activity towards D-LAC.</text>
</comment>
<evidence type="ECO:0000256" key="1">
    <source>
        <dbReference type="ARBA" id="ARBA00001974"/>
    </source>
</evidence>
<dbReference type="InterPro" id="IPR016166">
    <property type="entry name" value="FAD-bd_PCMH"/>
</dbReference>
<proteinExistence type="inferred from homology"/>